<feature type="region of interest" description="Disordered" evidence="5">
    <location>
        <begin position="27"/>
        <end position="48"/>
    </location>
</feature>
<dbReference type="Proteomes" id="UP000032180">
    <property type="component" value="Chromosome 3"/>
</dbReference>
<feature type="compositionally biased region" description="Pro residues" evidence="5">
    <location>
        <begin position="36"/>
        <end position="46"/>
    </location>
</feature>
<dbReference type="InterPro" id="IPR002885">
    <property type="entry name" value="PPR_rpt"/>
</dbReference>
<dbReference type="Pfam" id="PF13041">
    <property type="entry name" value="PPR_2"/>
    <property type="match status" value="1"/>
</dbReference>
<protein>
    <recommendedName>
        <fullName evidence="8">Pentacotripeptide-repeat region of PRORP domain-containing protein</fullName>
    </recommendedName>
</protein>
<dbReference type="HOGENOM" id="CLU_002706_49_0_1"/>
<feature type="repeat" description="PPR" evidence="4">
    <location>
        <begin position="214"/>
        <end position="244"/>
    </location>
</feature>
<dbReference type="PANTHER" id="PTHR47447:SF17">
    <property type="entry name" value="OS12G0638900 PROTEIN"/>
    <property type="match status" value="1"/>
</dbReference>
<sequence length="244" mass="26141">MPFRPTLPRRCSSSHESKLSSFLSALSSLPSSSFPSSPPPPPPASPTPAAYNALMSTHSRAGRHGEVLRLFRSLPFPPTAPLYTTLISSLADSGQPLAARAAFAALLRSGVLPTASAFTALLKSSPRDVDRVFGAMCAAGVSPDAAFYNCVISMHCDLRLVQGALGFLDLMLENGLRPTARSFTAILRAYCEQEMFQEAEMLVDLMIENGFPPDVVSYSVLIEGLCRVGEFGKVEMILGERKGS</sequence>
<feature type="repeat" description="PPR" evidence="4">
    <location>
        <begin position="79"/>
        <end position="113"/>
    </location>
</feature>
<reference evidence="7" key="2">
    <citation type="submission" date="2013-12" db="EMBL/GenBank/DDBJ databases">
        <authorList>
            <person name="Yu Y."/>
            <person name="Lee S."/>
            <person name="de Baynast K."/>
            <person name="Wissotski M."/>
            <person name="Liu L."/>
            <person name="Talag J."/>
            <person name="Goicoechea J."/>
            <person name="Angelova A."/>
            <person name="Jetty R."/>
            <person name="Kudrna D."/>
            <person name="Golser W."/>
            <person name="Rivera L."/>
            <person name="Zhang J."/>
            <person name="Wing R."/>
        </authorList>
    </citation>
    <scope>NUCLEOTIDE SEQUENCE</scope>
</reference>
<reference evidence="6" key="3">
    <citation type="submission" date="2015-04" db="UniProtKB">
        <authorList>
            <consortium name="EnsemblPlants"/>
        </authorList>
    </citation>
    <scope>IDENTIFICATION</scope>
</reference>
<dbReference type="InterPro" id="IPR011990">
    <property type="entry name" value="TPR-like_helical_dom_sf"/>
</dbReference>
<evidence type="ECO:0000313" key="7">
    <source>
        <dbReference type="Proteomes" id="UP000032180"/>
    </source>
</evidence>
<evidence type="ECO:0000256" key="5">
    <source>
        <dbReference type="SAM" id="MobiDB-lite"/>
    </source>
</evidence>
<proteinExistence type="inferred from homology"/>
<evidence type="ECO:0000256" key="1">
    <source>
        <dbReference type="ARBA" id="ARBA00007626"/>
    </source>
</evidence>
<feature type="repeat" description="PPR" evidence="4">
    <location>
        <begin position="144"/>
        <end position="178"/>
    </location>
</feature>
<dbReference type="NCBIfam" id="TIGR00756">
    <property type="entry name" value="PPR"/>
    <property type="match status" value="4"/>
</dbReference>
<evidence type="ECO:0000256" key="4">
    <source>
        <dbReference type="PROSITE-ProRule" id="PRU00708"/>
    </source>
</evidence>
<evidence type="ECO:0000313" key="6">
    <source>
        <dbReference type="EnsemblPlants" id="LPERR03G07680.1"/>
    </source>
</evidence>
<evidence type="ECO:0000256" key="3">
    <source>
        <dbReference type="ARBA" id="ARBA00022946"/>
    </source>
</evidence>
<reference evidence="6 7" key="1">
    <citation type="submission" date="2012-08" db="EMBL/GenBank/DDBJ databases">
        <title>Oryza genome evolution.</title>
        <authorList>
            <person name="Wing R.A."/>
        </authorList>
    </citation>
    <scope>NUCLEOTIDE SEQUENCE</scope>
</reference>
<dbReference type="Pfam" id="PF01535">
    <property type="entry name" value="PPR"/>
    <property type="match status" value="3"/>
</dbReference>
<accession>A0A0D9VR95</accession>
<dbReference type="Gene3D" id="1.25.40.10">
    <property type="entry name" value="Tetratricopeptide repeat domain"/>
    <property type="match status" value="2"/>
</dbReference>
<comment type="similarity">
    <text evidence="1">Belongs to the PPR family. P subfamily.</text>
</comment>
<dbReference type="Gramene" id="LPERR03G07680.1">
    <property type="protein sequence ID" value="LPERR03G07680.1"/>
    <property type="gene ID" value="LPERR03G07680"/>
</dbReference>
<keyword evidence="7" id="KW-1185">Reference proteome</keyword>
<dbReference type="eggNOG" id="KOG4197">
    <property type="taxonomic scope" value="Eukaryota"/>
</dbReference>
<dbReference type="EnsemblPlants" id="LPERR03G07680.1">
    <property type="protein sequence ID" value="LPERR03G07680.1"/>
    <property type="gene ID" value="LPERR03G07680"/>
</dbReference>
<evidence type="ECO:0008006" key="8">
    <source>
        <dbReference type="Google" id="ProtNLM"/>
    </source>
</evidence>
<organism evidence="6 7">
    <name type="scientific">Leersia perrieri</name>
    <dbReference type="NCBI Taxonomy" id="77586"/>
    <lineage>
        <taxon>Eukaryota</taxon>
        <taxon>Viridiplantae</taxon>
        <taxon>Streptophyta</taxon>
        <taxon>Embryophyta</taxon>
        <taxon>Tracheophyta</taxon>
        <taxon>Spermatophyta</taxon>
        <taxon>Magnoliopsida</taxon>
        <taxon>Liliopsida</taxon>
        <taxon>Poales</taxon>
        <taxon>Poaceae</taxon>
        <taxon>BOP clade</taxon>
        <taxon>Oryzoideae</taxon>
        <taxon>Oryzeae</taxon>
        <taxon>Oryzinae</taxon>
        <taxon>Leersia</taxon>
    </lineage>
</organism>
<dbReference type="PANTHER" id="PTHR47447">
    <property type="entry name" value="OS03G0856100 PROTEIN"/>
    <property type="match status" value="1"/>
</dbReference>
<keyword evidence="3" id="KW-0809">Transit peptide</keyword>
<feature type="repeat" description="PPR" evidence="4">
    <location>
        <begin position="179"/>
        <end position="213"/>
    </location>
</feature>
<dbReference type="STRING" id="77586.A0A0D9VR95"/>
<keyword evidence="2" id="KW-0677">Repeat</keyword>
<dbReference type="PROSITE" id="PS51375">
    <property type="entry name" value="PPR"/>
    <property type="match status" value="4"/>
</dbReference>
<dbReference type="AlphaFoldDB" id="A0A0D9VR95"/>
<evidence type="ECO:0000256" key="2">
    <source>
        <dbReference type="ARBA" id="ARBA00022737"/>
    </source>
</evidence>
<name>A0A0D9VR95_9ORYZ</name>